<keyword evidence="3" id="KW-0862">Zinc</keyword>
<evidence type="ECO:0000256" key="5">
    <source>
        <dbReference type="SAM" id="MobiDB-lite"/>
    </source>
</evidence>
<dbReference type="SMART" id="SM00064">
    <property type="entry name" value="FYVE"/>
    <property type="match status" value="1"/>
</dbReference>
<proteinExistence type="predicted"/>
<evidence type="ECO:0000256" key="1">
    <source>
        <dbReference type="ARBA" id="ARBA00022723"/>
    </source>
</evidence>
<sequence>MLELMDEAKKVWVRDADRMACVVCHKRFNLLKRKHHCRACGEVICSSCSLYQNTKGFSVRLCVTCAGCSAVFPSDGSQSRSRAESSVSNESSNETPSPTMGTRQRSLSTLSWLQNAVNSSKSNQMPDAPCPSNEEQRLNAVRQLHLDGIFPLSDMYCDVAAKITRARIAVVSLMEENEQFLLSRIGIGRDRIPRKLAPCAHTICQPNGFMVVLDMKKDERFANSPLVKGSKSGFRIRYYAGATIFDKNTGEPVGTVAVMDTKPRRRFHQDHLQILRHLSILVSVKLAELEADSDSETL</sequence>
<keyword evidence="1" id="KW-0479">Metal-binding</keyword>
<evidence type="ECO:0000256" key="4">
    <source>
        <dbReference type="PROSITE-ProRule" id="PRU00091"/>
    </source>
</evidence>
<reference evidence="7" key="1">
    <citation type="submission" date="2022-11" db="EMBL/GenBank/DDBJ databases">
        <authorList>
            <person name="Morgan W.R."/>
            <person name="Tartar A."/>
        </authorList>
    </citation>
    <scope>NUCLEOTIDE SEQUENCE</scope>
    <source>
        <strain evidence="7">ARSEF 373</strain>
    </source>
</reference>
<dbReference type="InterPro" id="IPR013083">
    <property type="entry name" value="Znf_RING/FYVE/PHD"/>
</dbReference>
<comment type="caution">
    <text evidence="7">The sequence shown here is derived from an EMBL/GenBank/DDBJ whole genome shotgun (WGS) entry which is preliminary data.</text>
</comment>
<dbReference type="Pfam" id="PF01590">
    <property type="entry name" value="GAF"/>
    <property type="match status" value="1"/>
</dbReference>
<evidence type="ECO:0000313" key="7">
    <source>
        <dbReference type="EMBL" id="DAZ93408.1"/>
    </source>
</evidence>
<dbReference type="Gene3D" id="3.30.40.10">
    <property type="entry name" value="Zinc/RING finger domain, C3HC4 (zinc finger)"/>
    <property type="match status" value="1"/>
</dbReference>
<protein>
    <recommendedName>
        <fullName evidence="6">FYVE-type domain-containing protein</fullName>
    </recommendedName>
</protein>
<dbReference type="PROSITE" id="PS50178">
    <property type="entry name" value="ZF_FYVE"/>
    <property type="match status" value="1"/>
</dbReference>
<dbReference type="SUPFAM" id="SSF55781">
    <property type="entry name" value="GAF domain-like"/>
    <property type="match status" value="1"/>
</dbReference>
<dbReference type="GO" id="GO:0008270">
    <property type="term" value="F:zinc ion binding"/>
    <property type="evidence" value="ECO:0007669"/>
    <property type="project" value="UniProtKB-KW"/>
</dbReference>
<feature type="domain" description="FYVE-type" evidence="6">
    <location>
        <begin position="15"/>
        <end position="65"/>
    </location>
</feature>
<evidence type="ECO:0000259" key="6">
    <source>
        <dbReference type="PROSITE" id="PS50178"/>
    </source>
</evidence>
<gene>
    <name evidence="7" type="ORF">N0F65_011728</name>
</gene>
<dbReference type="EMBL" id="DAKRPA010000318">
    <property type="protein sequence ID" value="DAZ93408.1"/>
    <property type="molecule type" value="Genomic_DNA"/>
</dbReference>
<dbReference type="PANTHER" id="PTHR43102:SF2">
    <property type="entry name" value="GAF DOMAIN-CONTAINING PROTEIN"/>
    <property type="match status" value="1"/>
</dbReference>
<dbReference type="SUPFAM" id="SSF57903">
    <property type="entry name" value="FYVE/PHD zinc finger"/>
    <property type="match status" value="1"/>
</dbReference>
<dbReference type="AlphaFoldDB" id="A0AAV2YHQ8"/>
<evidence type="ECO:0000256" key="2">
    <source>
        <dbReference type="ARBA" id="ARBA00022771"/>
    </source>
</evidence>
<evidence type="ECO:0000256" key="3">
    <source>
        <dbReference type="ARBA" id="ARBA00022833"/>
    </source>
</evidence>
<organism evidence="7 8">
    <name type="scientific">Lagenidium giganteum</name>
    <dbReference type="NCBI Taxonomy" id="4803"/>
    <lineage>
        <taxon>Eukaryota</taxon>
        <taxon>Sar</taxon>
        <taxon>Stramenopiles</taxon>
        <taxon>Oomycota</taxon>
        <taxon>Peronosporomycetes</taxon>
        <taxon>Pythiales</taxon>
        <taxon>Pythiaceae</taxon>
    </lineage>
</organism>
<evidence type="ECO:0000313" key="8">
    <source>
        <dbReference type="Proteomes" id="UP001146120"/>
    </source>
</evidence>
<dbReference type="InterPro" id="IPR017455">
    <property type="entry name" value="Znf_FYVE-rel"/>
</dbReference>
<dbReference type="InterPro" id="IPR011011">
    <property type="entry name" value="Znf_FYVE_PHD"/>
</dbReference>
<dbReference type="Proteomes" id="UP001146120">
    <property type="component" value="Unassembled WGS sequence"/>
</dbReference>
<feature type="region of interest" description="Disordered" evidence="5">
    <location>
        <begin position="73"/>
        <end position="105"/>
    </location>
</feature>
<dbReference type="InterPro" id="IPR029016">
    <property type="entry name" value="GAF-like_dom_sf"/>
</dbReference>
<keyword evidence="2 4" id="KW-0863">Zinc-finger</keyword>
<reference evidence="7" key="2">
    <citation type="journal article" date="2023" name="Microbiol Resour">
        <title>Decontamination and Annotation of the Draft Genome Sequence of the Oomycete Lagenidium giganteum ARSEF 373.</title>
        <authorList>
            <person name="Morgan W.R."/>
            <person name="Tartar A."/>
        </authorList>
    </citation>
    <scope>NUCLEOTIDE SEQUENCE</scope>
    <source>
        <strain evidence="7">ARSEF 373</strain>
    </source>
</reference>
<dbReference type="InterPro" id="IPR003018">
    <property type="entry name" value="GAF"/>
</dbReference>
<dbReference type="InterPro" id="IPR000306">
    <property type="entry name" value="Znf_FYVE"/>
</dbReference>
<feature type="compositionally biased region" description="Low complexity" evidence="5">
    <location>
        <begin position="74"/>
        <end position="97"/>
    </location>
</feature>
<dbReference type="PANTHER" id="PTHR43102">
    <property type="entry name" value="SLR1143 PROTEIN"/>
    <property type="match status" value="1"/>
</dbReference>
<keyword evidence="8" id="KW-1185">Reference proteome</keyword>
<accession>A0AAV2YHQ8</accession>
<dbReference type="Pfam" id="PF01363">
    <property type="entry name" value="FYVE"/>
    <property type="match status" value="1"/>
</dbReference>
<dbReference type="Gene3D" id="3.30.450.40">
    <property type="match status" value="1"/>
</dbReference>
<name>A0AAV2YHQ8_9STRA</name>